<evidence type="ECO:0000256" key="2">
    <source>
        <dbReference type="SAM" id="SignalP"/>
    </source>
</evidence>
<dbReference type="EnsemblMetazoa" id="GPPI024900-RA">
    <property type="protein sequence ID" value="GPPI024900-PA"/>
    <property type="gene ID" value="GPPI024900"/>
</dbReference>
<sequence length="463" mass="52104">MPAWLWAILAGAMTSLLAMSKIGTRSNTCCDFDCEDAGADTTVQEGDTIGEFPGQIKELYRRPFMEDSKSDAHILSVPANLQQFIYSEKGEKLRLRDADLRAQFPYNYLDIRTVQSTEERRDKCLPIARRDDQSRRARRQCCTPQGKYCDFSQKQKSLRLSPQAQQLIALPRSELASSQRQEISIEDSAKTSESPYRGIESMPGNVVASRAGKLDAVFPHRRIITNPETSENLGCGGACALKCQYQCEHPIRPHPESSETPKCCGACGLKCQYQCEQQVGPHTQGLRPKRYTATTGSVGTWSPQGGCPYSRIPAQQNLNVTGQSPQQGARLRNARSFSPTQQVPIPQNVSQRRQMSHPELSQKGQLLHRLANINAKLIKLTEGTGGALVPQERRVRGRYTQNYQTRNCPRRNYGTIYPGYRKDVRARVDNLLSGLIYRTGFCIHVLSDVERFIRHLQTQLRNI</sequence>
<feature type="region of interest" description="Disordered" evidence="1">
    <location>
        <begin position="179"/>
        <end position="198"/>
    </location>
</feature>
<accession>A0A1B0BBK2</accession>
<protein>
    <submittedName>
        <fullName evidence="3">Uncharacterized protein</fullName>
    </submittedName>
</protein>
<reference evidence="4" key="1">
    <citation type="submission" date="2015-01" db="EMBL/GenBank/DDBJ databases">
        <authorList>
            <person name="Aksoy S."/>
            <person name="Warren W."/>
            <person name="Wilson R.K."/>
        </authorList>
    </citation>
    <scope>NUCLEOTIDE SEQUENCE [LARGE SCALE GENOMIC DNA]</scope>
    <source>
        <strain evidence="4">IAEA</strain>
    </source>
</reference>
<organism evidence="3 4">
    <name type="scientific">Glossina palpalis gambiensis</name>
    <dbReference type="NCBI Taxonomy" id="67801"/>
    <lineage>
        <taxon>Eukaryota</taxon>
        <taxon>Metazoa</taxon>
        <taxon>Ecdysozoa</taxon>
        <taxon>Arthropoda</taxon>
        <taxon>Hexapoda</taxon>
        <taxon>Insecta</taxon>
        <taxon>Pterygota</taxon>
        <taxon>Neoptera</taxon>
        <taxon>Endopterygota</taxon>
        <taxon>Diptera</taxon>
        <taxon>Brachycera</taxon>
        <taxon>Muscomorpha</taxon>
        <taxon>Hippoboscoidea</taxon>
        <taxon>Glossinidae</taxon>
        <taxon>Glossina</taxon>
    </lineage>
</organism>
<keyword evidence="2" id="KW-0732">Signal</keyword>
<evidence type="ECO:0000313" key="4">
    <source>
        <dbReference type="Proteomes" id="UP000092460"/>
    </source>
</evidence>
<dbReference type="Proteomes" id="UP000092460">
    <property type="component" value="Unassembled WGS sequence"/>
</dbReference>
<dbReference type="AlphaFoldDB" id="A0A1B0BBK2"/>
<proteinExistence type="predicted"/>
<feature type="signal peptide" evidence="2">
    <location>
        <begin position="1"/>
        <end position="18"/>
    </location>
</feature>
<reference evidence="3" key="2">
    <citation type="submission" date="2020-05" db="UniProtKB">
        <authorList>
            <consortium name="EnsemblMetazoa"/>
        </authorList>
    </citation>
    <scope>IDENTIFICATION</scope>
    <source>
        <strain evidence="3">IAEA</strain>
    </source>
</reference>
<keyword evidence="4" id="KW-1185">Reference proteome</keyword>
<dbReference type="VEuPathDB" id="VectorBase:GPPI024900"/>
<name>A0A1B0BBK2_9MUSC</name>
<evidence type="ECO:0000256" key="1">
    <source>
        <dbReference type="SAM" id="MobiDB-lite"/>
    </source>
</evidence>
<evidence type="ECO:0000313" key="3">
    <source>
        <dbReference type="EnsemblMetazoa" id="GPPI024900-PA"/>
    </source>
</evidence>
<dbReference type="EMBL" id="JXJN01011502">
    <property type="status" value="NOT_ANNOTATED_CDS"/>
    <property type="molecule type" value="Genomic_DNA"/>
</dbReference>
<feature type="chain" id="PRO_5008404778" evidence="2">
    <location>
        <begin position="19"/>
        <end position="463"/>
    </location>
</feature>